<accession>A0A0G2E2P2</accession>
<protein>
    <submittedName>
        <fullName evidence="2">Uncharacterized protein</fullName>
    </submittedName>
</protein>
<evidence type="ECO:0000313" key="2">
    <source>
        <dbReference type="EMBL" id="KKY17004.1"/>
    </source>
</evidence>
<sequence>MEYNALPQHDAERASDGRGSASAPAYDNAYQAVALEHENLGGTDASQPAKTPQDSITRRIGSLMRSIGANGPSYEMVDADDYDNNYTSTEPLRLPKHRAANGGEQALKVDQNHSPPGTSVPLRTASISRSLPLSSPKPDLQTFQGAYVGNVERLEESAERLSTTSSLEEEIQKLKIEQRKSEEQALIPERTLSGSRPVSRQVSSASHSNSIIGVNSAARSGGYSPGGYITSPKGSIGGNSFSSMAQTSASSRVHRLSSLPELRHKDQSSKPSVTSRGTDEAPPPLPHRVGILTPDISEPMYEKPSCEDEEEKARPLTSGSGATVDQAKYAFLDFDGVHRIVNPSTTTSRHVSQKSYNHSKDTSTSQQRDSVSEQEASEGRVFYPAPVPMMLNLPQKLSKLPSAAELERRRLQGLSKISPEARKSAAWLAGDAINERRQEASDMPPQLRATAFFEHRARKQNVEIKGGSAVDTLDAILDASAFAPVGAFVDNPFAGSLGSEVYGKPKGKKKPRPGNERRKRRSSIGDGIRRVLSSSGLTAASRSDRQTSYGSRKTRTPGFSDEEGDDTTDLERNADHSIQPSGDELSDNNTTDVDEDGHEDLGGELQYEAPTTLLAELQMRKEQQKQRNRQVATILPNGMRTTLLEQDAVARIQKQSRNQKHITLAWEDHEIADQTNYDDEDIPLGVLYSGKKAVENATRPMGLLERKDIEENEPLSNRRSRLRGAPIMTSREASLYQQQRASVGHGAINTGKDDEEEEDAHPGETLAERINRLKAQKGTAADLTSDFATDVLSQIMPKEQRPTSSKTPDAEETLAQRRRRLKAENEARNAAHGEITGTLKSRHNMADLLSAHPASGPHSRKSSAERRPLEQRQSNHTLLSQAHLLSGSQLQTTSSFNPPSTLPGYQIPTTIPPPNLYPPPQQQQQLYPFHTQTFNSKNHMFYNSPPTQPLPTFTTGYDAMDPTSSSMFQMMLEQQQQLLQYQQHMLAHGWNQNQPSVFYSNRKQSDGADQWRQSVM</sequence>
<gene>
    <name evidence="2" type="ORF">UCRPC4_g05728</name>
</gene>
<reference evidence="2 3" key="2">
    <citation type="submission" date="2015-05" db="EMBL/GenBank/DDBJ databases">
        <authorList>
            <person name="Morales-Cruz A."/>
            <person name="Amrine K.C."/>
            <person name="Cantu D."/>
        </authorList>
    </citation>
    <scope>NUCLEOTIDE SEQUENCE [LARGE SCALE GENOMIC DNA]</scope>
    <source>
        <strain evidence="2">UCRPC4</strain>
    </source>
</reference>
<organism evidence="2 3">
    <name type="scientific">Phaeomoniella chlamydospora</name>
    <name type="common">Phaeoacremonium chlamydosporum</name>
    <dbReference type="NCBI Taxonomy" id="158046"/>
    <lineage>
        <taxon>Eukaryota</taxon>
        <taxon>Fungi</taxon>
        <taxon>Dikarya</taxon>
        <taxon>Ascomycota</taxon>
        <taxon>Pezizomycotina</taxon>
        <taxon>Eurotiomycetes</taxon>
        <taxon>Chaetothyriomycetidae</taxon>
        <taxon>Phaeomoniellales</taxon>
        <taxon>Phaeomoniellaceae</taxon>
        <taxon>Phaeomoniella</taxon>
    </lineage>
</organism>
<reference evidence="2 3" key="1">
    <citation type="submission" date="2015-05" db="EMBL/GenBank/DDBJ databases">
        <title>Distinctive expansion of gene families associated with plant cell wall degradation and secondary metabolism in the genomes of grapevine trunk pathogens.</title>
        <authorList>
            <person name="Lawrence D.P."/>
            <person name="Travadon R."/>
            <person name="Rolshausen P.E."/>
            <person name="Baumgartner K."/>
        </authorList>
    </citation>
    <scope>NUCLEOTIDE SEQUENCE [LARGE SCALE GENOMIC DNA]</scope>
    <source>
        <strain evidence="2">UCRPC4</strain>
    </source>
</reference>
<feature type="region of interest" description="Disordered" evidence="1">
    <location>
        <begin position="343"/>
        <end position="380"/>
    </location>
</feature>
<feature type="region of interest" description="Disordered" evidence="1">
    <location>
        <begin position="1"/>
        <end position="58"/>
    </location>
</feature>
<feature type="compositionally biased region" description="Polar residues" evidence="1">
    <location>
        <begin position="44"/>
        <end position="55"/>
    </location>
</feature>
<feature type="compositionally biased region" description="Basic and acidic residues" evidence="1">
    <location>
        <begin position="300"/>
        <end position="314"/>
    </location>
</feature>
<feature type="region of interest" description="Disordered" evidence="1">
    <location>
        <begin position="997"/>
        <end position="1016"/>
    </location>
</feature>
<name>A0A0G2E2P2_PHACM</name>
<comment type="caution">
    <text evidence="2">The sequence shown here is derived from an EMBL/GenBank/DDBJ whole genome shotgun (WGS) entry which is preliminary data.</text>
</comment>
<proteinExistence type="predicted"/>
<feature type="compositionally biased region" description="Polar residues" evidence="1">
    <location>
        <begin position="532"/>
        <end position="551"/>
    </location>
</feature>
<keyword evidence="3" id="KW-1185">Reference proteome</keyword>
<feature type="region of interest" description="Disordered" evidence="1">
    <location>
        <begin position="178"/>
        <end position="322"/>
    </location>
</feature>
<feature type="compositionally biased region" description="Basic and acidic residues" evidence="1">
    <location>
        <begin position="822"/>
        <end position="831"/>
    </location>
</feature>
<evidence type="ECO:0000256" key="1">
    <source>
        <dbReference type="SAM" id="MobiDB-lite"/>
    </source>
</evidence>
<dbReference type="EMBL" id="LCWF01000150">
    <property type="protein sequence ID" value="KKY17004.1"/>
    <property type="molecule type" value="Genomic_DNA"/>
</dbReference>
<evidence type="ECO:0000313" key="3">
    <source>
        <dbReference type="Proteomes" id="UP000053317"/>
    </source>
</evidence>
<dbReference type="OrthoDB" id="5288142at2759"/>
<feature type="compositionally biased region" description="Low complexity" evidence="1">
    <location>
        <begin position="240"/>
        <end position="251"/>
    </location>
</feature>
<dbReference type="AlphaFoldDB" id="A0A0G2E2P2"/>
<feature type="compositionally biased region" description="Polar residues" evidence="1">
    <location>
        <begin position="192"/>
        <end position="213"/>
    </location>
</feature>
<feature type="compositionally biased region" description="Basic residues" evidence="1">
    <location>
        <begin position="505"/>
        <end position="522"/>
    </location>
</feature>
<feature type="region of interest" description="Disordered" evidence="1">
    <location>
        <begin position="496"/>
        <end position="602"/>
    </location>
</feature>
<feature type="region of interest" description="Disordered" evidence="1">
    <location>
        <begin position="794"/>
        <end position="874"/>
    </location>
</feature>
<dbReference type="Proteomes" id="UP000053317">
    <property type="component" value="Unassembled WGS sequence"/>
</dbReference>
<feature type="compositionally biased region" description="Polar residues" evidence="1">
    <location>
        <begin position="343"/>
        <end position="369"/>
    </location>
</feature>